<proteinExistence type="inferred from homology"/>
<dbReference type="InterPro" id="IPR016117">
    <property type="entry name" value="ArgJ-like_dom_sf"/>
</dbReference>
<evidence type="ECO:0000256" key="1">
    <source>
        <dbReference type="ARBA" id="ARBA00007068"/>
    </source>
</evidence>
<sequence>MSGPGRLNLITDVPGLSVGNAEDQAAMSGATVLLADSSMVAAVDVRGGGPGTRETDALSPAAVVDRIHAICLSGGSAYGLAAADGVMSWLGAQGRGLKAGGMTVPIVPGAILFDLNNGGDKSWGMEPPYRALGIQAAKTAGKRFFLGNSGAGLGAKAGRLKGGLGSASWLLGDWSVGALVAVNPRGSVVHPGTDSFYAWYLEQDSELGNQRPPGKPIQDLADMEELAAPALGTNTTLAIVATDAPLTKDEAARLAIMAQDGFARAIRPVHTPFDGDIVFAVSTGDGSGVGANALVQLGMVAADCVARAIARGVFEAKTSPIYPCYRDHYGR</sequence>
<name>A0ABW5DRC8_9PROT</name>
<accession>A0ABW5DRC8</accession>
<dbReference type="PANTHER" id="PTHR36512:SF3">
    <property type="entry name" value="BLR5678 PROTEIN"/>
    <property type="match status" value="1"/>
</dbReference>
<dbReference type="EMBL" id="JBHUIP010000004">
    <property type="protein sequence ID" value="MFD2262454.1"/>
    <property type="molecule type" value="Genomic_DNA"/>
</dbReference>
<organism evidence="2 3">
    <name type="scientific">Lacibacterium aquatile</name>
    <dbReference type="NCBI Taxonomy" id="1168082"/>
    <lineage>
        <taxon>Bacteria</taxon>
        <taxon>Pseudomonadati</taxon>
        <taxon>Pseudomonadota</taxon>
        <taxon>Alphaproteobacteria</taxon>
        <taxon>Rhodospirillales</taxon>
        <taxon>Rhodospirillaceae</taxon>
    </lineage>
</organism>
<comment type="caution">
    <text evidence="2">The sequence shown here is derived from an EMBL/GenBank/DDBJ whole genome shotgun (WGS) entry which is preliminary data.</text>
</comment>
<dbReference type="RefSeq" id="WP_379875414.1">
    <property type="nucleotide sequence ID" value="NZ_JBHUIP010000004.1"/>
</dbReference>
<comment type="similarity">
    <text evidence="1">Belongs to the peptidase S58 family.</text>
</comment>
<dbReference type="InterPro" id="IPR005321">
    <property type="entry name" value="Peptidase_S58_DmpA"/>
</dbReference>
<dbReference type="PANTHER" id="PTHR36512">
    <property type="entry name" value="D-AMINOPEPTIDASE"/>
    <property type="match status" value="1"/>
</dbReference>
<reference evidence="3" key="1">
    <citation type="journal article" date="2019" name="Int. J. Syst. Evol. Microbiol.">
        <title>The Global Catalogue of Microorganisms (GCM) 10K type strain sequencing project: providing services to taxonomists for standard genome sequencing and annotation.</title>
        <authorList>
            <consortium name="The Broad Institute Genomics Platform"/>
            <consortium name="The Broad Institute Genome Sequencing Center for Infectious Disease"/>
            <person name="Wu L."/>
            <person name="Ma J."/>
        </authorList>
    </citation>
    <scope>NUCLEOTIDE SEQUENCE [LARGE SCALE GENOMIC DNA]</scope>
    <source>
        <strain evidence="3">CGMCC 1.19062</strain>
    </source>
</reference>
<dbReference type="Pfam" id="PF03576">
    <property type="entry name" value="Peptidase_S58"/>
    <property type="match status" value="1"/>
</dbReference>
<protein>
    <submittedName>
        <fullName evidence="2">P1 family peptidase</fullName>
    </submittedName>
</protein>
<dbReference type="SUPFAM" id="SSF56266">
    <property type="entry name" value="DmpA/ArgJ-like"/>
    <property type="match status" value="1"/>
</dbReference>
<evidence type="ECO:0000313" key="3">
    <source>
        <dbReference type="Proteomes" id="UP001597295"/>
    </source>
</evidence>
<dbReference type="CDD" id="cd02252">
    <property type="entry name" value="nylC_like"/>
    <property type="match status" value="1"/>
</dbReference>
<dbReference type="Proteomes" id="UP001597295">
    <property type="component" value="Unassembled WGS sequence"/>
</dbReference>
<keyword evidence="3" id="KW-1185">Reference proteome</keyword>
<evidence type="ECO:0000313" key="2">
    <source>
        <dbReference type="EMBL" id="MFD2262454.1"/>
    </source>
</evidence>
<gene>
    <name evidence="2" type="ORF">ACFSM5_06100</name>
</gene>
<dbReference type="Gene3D" id="3.60.70.12">
    <property type="entry name" value="L-amino peptidase D-ALA esterase/amidase"/>
    <property type="match status" value="1"/>
</dbReference>